<sequence length="64" mass="7157">MKFCPDYAKIDAKTLDKIKILENEIGVILLAYEKPPAYAKIPDSDVVKLKEVERSMGVTLVAFS</sequence>
<comment type="caution">
    <text evidence="1">The sequence shown here is derived from an EMBL/GenBank/DDBJ whole genome shotgun (WGS) entry which is preliminary data.</text>
</comment>
<dbReference type="EMBL" id="LNGC01000008">
    <property type="protein sequence ID" value="KYC53243.1"/>
    <property type="molecule type" value="Genomic_DNA"/>
</dbReference>
<dbReference type="Proteomes" id="UP000075398">
    <property type="component" value="Unassembled WGS sequence"/>
</dbReference>
<evidence type="ECO:0000313" key="2">
    <source>
        <dbReference type="Proteomes" id="UP000075398"/>
    </source>
</evidence>
<evidence type="ECO:0000313" key="1">
    <source>
        <dbReference type="EMBL" id="KYC53243.1"/>
    </source>
</evidence>
<proteinExistence type="predicted"/>
<gene>
    <name evidence="1" type="ORF">AMQ22_00354</name>
</gene>
<organism evidence="1 2">
    <name type="scientific">Candidatus Methanofastidiosum methylothiophilum</name>
    <dbReference type="NCBI Taxonomy" id="1705564"/>
    <lineage>
        <taxon>Archaea</taxon>
        <taxon>Methanobacteriati</taxon>
        <taxon>Methanobacteriota</taxon>
        <taxon>Stenosarchaea group</taxon>
        <taxon>Candidatus Methanofastidiosia</taxon>
        <taxon>Candidatus Methanofastidiosales</taxon>
        <taxon>Candidatus Methanofastidiosaceae</taxon>
        <taxon>Candidatus Methanofastidiosum</taxon>
    </lineage>
</organism>
<dbReference type="AlphaFoldDB" id="A0A150J7M1"/>
<name>A0A150J7M1_9EURY</name>
<reference evidence="1 2" key="1">
    <citation type="journal article" date="2016" name="ISME J.">
        <title>Chasing the elusive Euryarchaeota class WSA2: genomes reveal a uniquely fastidious methyl-reducing methanogen.</title>
        <authorList>
            <person name="Nobu M.K."/>
            <person name="Narihiro T."/>
            <person name="Kuroda K."/>
            <person name="Mei R."/>
            <person name="Liu W.T."/>
        </authorList>
    </citation>
    <scope>NUCLEOTIDE SEQUENCE [LARGE SCALE GENOMIC DNA]</scope>
    <source>
        <strain evidence="1">U1lsi0528_Bin055</strain>
    </source>
</reference>
<accession>A0A150J7M1</accession>
<protein>
    <submittedName>
        <fullName evidence="1">Uncharacterized protein</fullName>
    </submittedName>
</protein>